<keyword evidence="3" id="KW-1185">Reference proteome</keyword>
<evidence type="ECO:0000313" key="3">
    <source>
        <dbReference type="Proteomes" id="UP000215289"/>
    </source>
</evidence>
<dbReference type="SUPFAM" id="SSF159501">
    <property type="entry name" value="EreA/ChaN-like"/>
    <property type="match status" value="1"/>
</dbReference>
<feature type="compositionally biased region" description="Polar residues" evidence="1">
    <location>
        <begin position="559"/>
        <end position="573"/>
    </location>
</feature>
<dbReference type="AlphaFoldDB" id="A0A397HSR4"/>
<sequence>MAQLQQLFTQAARPLPPITDPSFGSHFDAFGNYKVVLLGDGSHGTSEFYAARAEITKRLIEHHGYTIVAVEADWPDAEAIDRYVRQRPGPKAGVGGKARDLEPFKRFPTWMWRNREMQDLVEWMRDHNSRLPDDKKAGFYGLDLYSMGSSIRAVIDYLDRVDPPAGKEARRRYGCLNPWVDEPSAYGLASLRGMEDCESGVLQMLRDLLDKRLQYAQNDVRDGEEFHSGEQNAFVVRDAERYYKAMYYSSASSWTLRDTHMYDTLRRLFRHKPANAKAIVWAHNSHCGDARYTSMGTRRNEINIGQLVREGFGRENVAILGCGTHTGTVAAAHEWDEDMQVMKVRPSRDDSWEIIAHDTGIPSFVIDLRKEHLDPVLRTAMAAENTRLERFIGVIYRPDTERISHYSQAYLHNQFDAYIWFDVTEAVKPLEKVQPKTPLGQGETYPFGLTACVLLFCLHFRFQNSFISLAPQLSIPFLGPPSYLLVPLSFFTCCIHRSKTDTFFIHNHGGSPFRPPQNKGVIRGGIPLRNCDAPEAIKNFSSSLQLVCPYIYINSTDNPRFSLQEPQSQSETLNDNTNGNHDHNTTNKDGSKKRKKLPTVMERDEARDVESHTTTKTPTKSIQTPTKQPTVKTPVPSSAKKSIGTKTPTSAITRPSHDEMHPSKVHQSTTKQADSGLILGFNPVKKDANGNVVRETVANDTPSKAKASPLSQYGTPGFEFRFACQESQLSDEAKKLMESVREDVAKIKAQMVLEKDKQDTADRGAEGLNGRDRRIAQPKGKAGRFSSAHMAEFKKMDSIANHPSAFRAAPGRFQPVGTTLKRTNSKAGFDEPESRRQSPPKSAAKPSAPAAPSAKRVKHDKTDDVSTRRPTAEADKTPKSTIPRPRSAVRSSLMTPTRAFAARTSSVSLKPPRTSMIPSLARSPVSKPASIPRTPQTDFNPRIKSNLPTLGGLKSILRRHQPLFSRDPAKIAAGTHVAAPDFTSNFLLGASREPSVSEEPAPTPSPKKRVEFTPTTRSPAAKVDSELDQPSPSPCKITVSVSHTSSDIVYPTLPVLTPEKTSAAVIRSGQDGSPTIRHVRPSNINAQSTALPDVAGMPHGIGNKKSNTLPDIAGVPHGIGNKKRHRATDDEVDAENVPPADSTPDARSAKRLKFSAPSPAKAPVTLSPTKARTHTPVRSSSISSRTGTPASTRAKSRGVLSISRLNMLAQPKNRR</sequence>
<reference evidence="2 3" key="1">
    <citation type="submission" date="2018-08" db="EMBL/GenBank/DDBJ databases">
        <title>Draft genome sequences of two Aspergillus turcosus clinical strains isolated from bronchoalveolar lavage fluid: one azole-susceptible and the other azole-resistant.</title>
        <authorList>
            <person name="Parent-Michaud M."/>
            <person name="Dufresne P.J."/>
            <person name="Fournier E."/>
            <person name="Martineau C."/>
            <person name="Moreira S."/>
            <person name="Perkins V."/>
            <person name="De Repentigny L."/>
            <person name="Dufresne S.F."/>
        </authorList>
    </citation>
    <scope>NUCLEOTIDE SEQUENCE [LARGE SCALE GENOMIC DNA]</scope>
    <source>
        <strain evidence="2">HMR AF 1038</strain>
    </source>
</reference>
<dbReference type="STRING" id="1245748.A0A397HSR4"/>
<dbReference type="PANTHER" id="PTHR31299">
    <property type="entry name" value="ESTERASE, PUTATIVE (AFU_ORTHOLOGUE AFUA_1G05850)-RELATED"/>
    <property type="match status" value="1"/>
</dbReference>
<dbReference type="GO" id="GO:0046677">
    <property type="term" value="P:response to antibiotic"/>
    <property type="evidence" value="ECO:0007669"/>
    <property type="project" value="InterPro"/>
</dbReference>
<feature type="region of interest" description="Disordered" evidence="1">
    <location>
        <begin position="992"/>
        <end position="1036"/>
    </location>
</feature>
<evidence type="ECO:0008006" key="4">
    <source>
        <dbReference type="Google" id="ProtNLM"/>
    </source>
</evidence>
<evidence type="ECO:0000313" key="2">
    <source>
        <dbReference type="EMBL" id="RLL95415.1"/>
    </source>
</evidence>
<dbReference type="PANTHER" id="PTHR31299:SF0">
    <property type="entry name" value="ESTERASE, PUTATIVE (AFU_ORTHOLOGUE AFUA_1G05850)-RELATED"/>
    <property type="match status" value="1"/>
</dbReference>
<evidence type="ECO:0000256" key="1">
    <source>
        <dbReference type="SAM" id="MobiDB-lite"/>
    </source>
</evidence>
<dbReference type="Gene3D" id="3.40.1660.10">
    <property type="entry name" value="EreA-like (biosynthetic domain)"/>
    <property type="match status" value="1"/>
</dbReference>
<gene>
    <name evidence="2" type="ORF">CFD26_100362</name>
</gene>
<dbReference type="Gene3D" id="3.30.1870.10">
    <property type="entry name" value="EreA-like, domain 2"/>
    <property type="match status" value="1"/>
</dbReference>
<name>A0A397HSR4_9EURO</name>
<feature type="compositionally biased region" description="Basic and acidic residues" evidence="1">
    <location>
        <begin position="756"/>
        <end position="775"/>
    </location>
</feature>
<feature type="region of interest" description="Disordered" evidence="1">
    <location>
        <begin position="559"/>
        <end position="671"/>
    </location>
</feature>
<dbReference type="CDD" id="cd14728">
    <property type="entry name" value="Ere-like"/>
    <property type="match status" value="1"/>
</dbReference>
<feature type="compositionally biased region" description="Polar residues" evidence="1">
    <location>
        <begin position="816"/>
        <end position="826"/>
    </location>
</feature>
<feature type="compositionally biased region" description="Basic and acidic residues" evidence="1">
    <location>
        <begin position="601"/>
        <end position="613"/>
    </location>
</feature>
<feature type="compositionally biased region" description="Low complexity" evidence="1">
    <location>
        <begin position="839"/>
        <end position="854"/>
    </location>
</feature>
<feature type="region of interest" description="Disordered" evidence="1">
    <location>
        <begin position="1105"/>
        <end position="1215"/>
    </location>
</feature>
<dbReference type="InterPro" id="IPR052036">
    <property type="entry name" value="Hydrolase/PRTase-associated"/>
</dbReference>
<feature type="region of interest" description="Disordered" evidence="1">
    <location>
        <begin position="756"/>
        <end position="786"/>
    </location>
</feature>
<dbReference type="InterPro" id="IPR007815">
    <property type="entry name" value="Emycin_Estase"/>
</dbReference>
<dbReference type="Pfam" id="PF05139">
    <property type="entry name" value="Erythro_esteras"/>
    <property type="match status" value="1"/>
</dbReference>
<protein>
    <recommendedName>
        <fullName evidence="4">Erythromycin esterase</fullName>
    </recommendedName>
</protein>
<proteinExistence type="predicted"/>
<feature type="compositionally biased region" description="Basic and acidic residues" evidence="1">
    <location>
        <begin position="580"/>
        <end position="590"/>
    </location>
</feature>
<feature type="compositionally biased region" description="Polar residues" evidence="1">
    <location>
        <begin position="1166"/>
        <end position="1193"/>
    </location>
</feature>
<feature type="compositionally biased region" description="Basic and acidic residues" evidence="1">
    <location>
        <begin position="860"/>
        <end position="878"/>
    </location>
</feature>
<feature type="compositionally biased region" description="Low complexity" evidence="1">
    <location>
        <begin position="614"/>
        <end position="636"/>
    </location>
</feature>
<organism evidence="2 3">
    <name type="scientific">Aspergillus turcosus</name>
    <dbReference type="NCBI Taxonomy" id="1245748"/>
    <lineage>
        <taxon>Eukaryota</taxon>
        <taxon>Fungi</taxon>
        <taxon>Dikarya</taxon>
        <taxon>Ascomycota</taxon>
        <taxon>Pezizomycotina</taxon>
        <taxon>Eurotiomycetes</taxon>
        <taxon>Eurotiomycetidae</taxon>
        <taxon>Eurotiales</taxon>
        <taxon>Aspergillaceae</taxon>
        <taxon>Aspergillus</taxon>
        <taxon>Aspergillus subgen. Fumigati</taxon>
    </lineage>
</organism>
<feature type="compositionally biased region" description="Polar residues" evidence="1">
    <location>
        <begin position="644"/>
        <end position="653"/>
    </location>
</feature>
<feature type="region of interest" description="Disordered" evidence="1">
    <location>
        <begin position="807"/>
        <end position="946"/>
    </location>
</feature>
<dbReference type="OrthoDB" id="5204833at2759"/>
<dbReference type="Proteomes" id="UP000215289">
    <property type="component" value="Unassembled WGS sequence"/>
</dbReference>
<dbReference type="EMBL" id="NIDN02000153">
    <property type="protein sequence ID" value="RLL95415.1"/>
    <property type="molecule type" value="Genomic_DNA"/>
</dbReference>
<accession>A0A397HSR4</accession>
<comment type="caution">
    <text evidence="2">The sequence shown here is derived from an EMBL/GenBank/DDBJ whole genome shotgun (WGS) entry which is preliminary data.</text>
</comment>